<accession>A0ABR8P4A6</accession>
<evidence type="ECO:0000313" key="2">
    <source>
        <dbReference type="Proteomes" id="UP000604161"/>
    </source>
</evidence>
<evidence type="ECO:0000313" key="1">
    <source>
        <dbReference type="EMBL" id="MBD5772659.1"/>
    </source>
</evidence>
<dbReference type="EMBL" id="JACYFC010000008">
    <property type="protein sequence ID" value="MBD5772659.1"/>
    <property type="molecule type" value="Genomic_DNA"/>
</dbReference>
<dbReference type="InterPro" id="IPR014942">
    <property type="entry name" value="AbiEii"/>
</dbReference>
<proteinExistence type="predicted"/>
<keyword evidence="2" id="KW-1185">Reference proteome</keyword>
<dbReference type="GO" id="GO:0016740">
    <property type="term" value="F:transferase activity"/>
    <property type="evidence" value="ECO:0007669"/>
    <property type="project" value="UniProtKB-KW"/>
</dbReference>
<name>A0ABR8P4A6_9GAMM</name>
<keyword evidence="1" id="KW-0808">Transferase</keyword>
<sequence length="317" mass="36193">MDQQLSINVSHNIPEPGLIQEVASQRNVSEAFIEKDWFAVQALKLISSNISENENIQTIFSGGTSLSKGHGLIQRFSEDLDFRCHYIGSLSQGQRRNAKRELRECLIRSLSIENFLMFNQELLQQSGKYFKFPLSYRKNTSIHDALRTDLELEFSFTPPRLPPVSKPIISMINEYLGEPAETSISCMQSVEIGADKLSALTWRVLKRDRTNINDDPTLVRHIHDLCALEHEISQHALQFKLIAITSFEGDQDIPNRDVNIGFVDSIGIMIDRLKSDLLYAQEYRQFAEAMSYADDDQQITFDRAILSLERIASYVSD</sequence>
<gene>
    <name evidence="1" type="ORF">IF202_16625</name>
</gene>
<protein>
    <submittedName>
        <fullName evidence="1">Nucleotidyl transferase AbiEii/AbiGii toxin family protein</fullName>
    </submittedName>
</protein>
<comment type="caution">
    <text evidence="1">The sequence shown here is derived from an EMBL/GenBank/DDBJ whole genome shotgun (WGS) entry which is preliminary data.</text>
</comment>
<dbReference type="Pfam" id="PF08843">
    <property type="entry name" value="AbiEii"/>
    <property type="match status" value="1"/>
</dbReference>
<organism evidence="1 2">
    <name type="scientific">Marinomonas colpomeniae</name>
    <dbReference type="NCBI Taxonomy" id="2774408"/>
    <lineage>
        <taxon>Bacteria</taxon>
        <taxon>Pseudomonadati</taxon>
        <taxon>Pseudomonadota</taxon>
        <taxon>Gammaproteobacteria</taxon>
        <taxon>Oceanospirillales</taxon>
        <taxon>Oceanospirillaceae</taxon>
        <taxon>Marinomonas</taxon>
    </lineage>
</organism>
<dbReference type="RefSeq" id="WP_191596042.1">
    <property type="nucleotide sequence ID" value="NZ_JACYFC010000008.1"/>
</dbReference>
<dbReference type="Proteomes" id="UP000604161">
    <property type="component" value="Unassembled WGS sequence"/>
</dbReference>
<reference evidence="1 2" key="1">
    <citation type="submission" date="2020-09" db="EMBL/GenBank/DDBJ databases">
        <title>Marinomonas sp. nov., isolated from the cysticercosis algae of Qingdao, China.</title>
        <authorList>
            <person name="Sun X."/>
        </authorList>
    </citation>
    <scope>NUCLEOTIDE SEQUENCE [LARGE SCALE GENOMIC DNA]</scope>
    <source>
        <strain evidence="1 2">SM2066</strain>
    </source>
</reference>
<dbReference type="Gene3D" id="3.10.450.620">
    <property type="entry name" value="JHP933, nucleotidyltransferase-like core domain"/>
    <property type="match status" value="1"/>
</dbReference>